<comment type="caution">
    <text evidence="1">The sequence shown here is derived from an EMBL/GenBank/DDBJ whole genome shotgun (WGS) entry which is preliminary data.</text>
</comment>
<organism evidence="1 2">
    <name type="scientific">Brachionus plicatilis</name>
    <name type="common">Marine rotifer</name>
    <name type="synonym">Brachionus muelleri</name>
    <dbReference type="NCBI Taxonomy" id="10195"/>
    <lineage>
        <taxon>Eukaryota</taxon>
        <taxon>Metazoa</taxon>
        <taxon>Spiralia</taxon>
        <taxon>Gnathifera</taxon>
        <taxon>Rotifera</taxon>
        <taxon>Eurotatoria</taxon>
        <taxon>Monogononta</taxon>
        <taxon>Pseudotrocha</taxon>
        <taxon>Ploima</taxon>
        <taxon>Brachionidae</taxon>
        <taxon>Brachionus</taxon>
    </lineage>
</organism>
<sequence length="66" mass="7700">MILISHKRCVEEVSQIFIVQNQQKISNLQNKNHLVVYKQVIRLQGLQDAFLYGSGSLNRKDVHCEF</sequence>
<proteinExistence type="predicted"/>
<dbReference type="Proteomes" id="UP000276133">
    <property type="component" value="Unassembled WGS sequence"/>
</dbReference>
<accession>A0A3M7R4S1</accession>
<dbReference type="AlphaFoldDB" id="A0A3M7R4S1"/>
<gene>
    <name evidence="1" type="ORF">BpHYR1_009739</name>
</gene>
<evidence type="ECO:0000313" key="2">
    <source>
        <dbReference type="Proteomes" id="UP000276133"/>
    </source>
</evidence>
<reference evidence="1 2" key="1">
    <citation type="journal article" date="2018" name="Sci. Rep.">
        <title>Genomic signatures of local adaptation to the degree of environmental predictability in rotifers.</title>
        <authorList>
            <person name="Franch-Gras L."/>
            <person name="Hahn C."/>
            <person name="Garcia-Roger E.M."/>
            <person name="Carmona M.J."/>
            <person name="Serra M."/>
            <person name="Gomez A."/>
        </authorList>
    </citation>
    <scope>NUCLEOTIDE SEQUENCE [LARGE SCALE GENOMIC DNA]</scope>
    <source>
        <strain evidence="1">HYR1</strain>
    </source>
</reference>
<protein>
    <submittedName>
        <fullName evidence="1">Uncharacterized protein</fullName>
    </submittedName>
</protein>
<name>A0A3M7R4S1_BRAPC</name>
<dbReference type="EMBL" id="REGN01004288">
    <property type="protein sequence ID" value="RNA18228.1"/>
    <property type="molecule type" value="Genomic_DNA"/>
</dbReference>
<keyword evidence="2" id="KW-1185">Reference proteome</keyword>
<evidence type="ECO:0000313" key="1">
    <source>
        <dbReference type="EMBL" id="RNA18228.1"/>
    </source>
</evidence>